<dbReference type="InterPro" id="IPR003123">
    <property type="entry name" value="VPS9"/>
</dbReference>
<keyword evidence="4" id="KW-1185">Reference proteome</keyword>
<gene>
    <name evidence="3" type="ORF">A4U43_C10F11980</name>
</gene>
<feature type="compositionally biased region" description="Low complexity" evidence="1">
    <location>
        <begin position="129"/>
        <end position="138"/>
    </location>
</feature>
<dbReference type="SUPFAM" id="SSF109993">
    <property type="entry name" value="VPS9 domain"/>
    <property type="match status" value="1"/>
</dbReference>
<dbReference type="AlphaFoldDB" id="A0A5P1E5I4"/>
<proteinExistence type="predicted"/>
<dbReference type="EMBL" id="CM007390">
    <property type="protein sequence ID" value="ONK56715.1"/>
    <property type="molecule type" value="Genomic_DNA"/>
</dbReference>
<feature type="domain" description="VPS9" evidence="2">
    <location>
        <begin position="1"/>
        <end position="24"/>
    </location>
</feature>
<protein>
    <recommendedName>
        <fullName evidence="2">VPS9 domain-containing protein</fullName>
    </recommendedName>
</protein>
<dbReference type="Proteomes" id="UP000243459">
    <property type="component" value="Chromosome 10"/>
</dbReference>
<accession>A0A5P1E5I4</accession>
<dbReference type="Gene3D" id="1.20.1050.80">
    <property type="entry name" value="VPS9 domain"/>
    <property type="match status" value="1"/>
</dbReference>
<evidence type="ECO:0000313" key="4">
    <source>
        <dbReference type="Proteomes" id="UP000243459"/>
    </source>
</evidence>
<name>A0A5P1E5I4_ASPOF</name>
<dbReference type="PROSITE" id="PS51205">
    <property type="entry name" value="VPS9"/>
    <property type="match status" value="1"/>
</dbReference>
<organism evidence="3 4">
    <name type="scientific">Asparagus officinalis</name>
    <name type="common">Garden asparagus</name>
    <dbReference type="NCBI Taxonomy" id="4686"/>
    <lineage>
        <taxon>Eukaryota</taxon>
        <taxon>Viridiplantae</taxon>
        <taxon>Streptophyta</taxon>
        <taxon>Embryophyta</taxon>
        <taxon>Tracheophyta</taxon>
        <taxon>Spermatophyta</taxon>
        <taxon>Magnoliopsida</taxon>
        <taxon>Liliopsida</taxon>
        <taxon>Asparagales</taxon>
        <taxon>Asparagaceae</taxon>
        <taxon>Asparagoideae</taxon>
        <taxon>Asparagus</taxon>
    </lineage>
</organism>
<evidence type="ECO:0000313" key="3">
    <source>
        <dbReference type="EMBL" id="ONK56715.1"/>
    </source>
</evidence>
<evidence type="ECO:0000256" key="1">
    <source>
        <dbReference type="SAM" id="MobiDB-lite"/>
    </source>
</evidence>
<reference evidence="4" key="1">
    <citation type="journal article" date="2017" name="Nat. Commun.">
        <title>The asparagus genome sheds light on the origin and evolution of a young Y chromosome.</title>
        <authorList>
            <person name="Harkess A."/>
            <person name="Zhou J."/>
            <person name="Xu C."/>
            <person name="Bowers J.E."/>
            <person name="Van der Hulst R."/>
            <person name="Ayyampalayam S."/>
            <person name="Mercati F."/>
            <person name="Riccardi P."/>
            <person name="McKain M.R."/>
            <person name="Kakrana A."/>
            <person name="Tang H."/>
            <person name="Ray J."/>
            <person name="Groenendijk J."/>
            <person name="Arikit S."/>
            <person name="Mathioni S.M."/>
            <person name="Nakano M."/>
            <person name="Shan H."/>
            <person name="Telgmann-Rauber A."/>
            <person name="Kanno A."/>
            <person name="Yue Z."/>
            <person name="Chen H."/>
            <person name="Li W."/>
            <person name="Chen Y."/>
            <person name="Xu X."/>
            <person name="Zhang Y."/>
            <person name="Luo S."/>
            <person name="Chen H."/>
            <person name="Gao J."/>
            <person name="Mao Z."/>
            <person name="Pires J.C."/>
            <person name="Luo M."/>
            <person name="Kudrna D."/>
            <person name="Wing R.A."/>
            <person name="Meyers B.C."/>
            <person name="Yi K."/>
            <person name="Kong H."/>
            <person name="Lavrijsen P."/>
            <person name="Sunseri F."/>
            <person name="Falavigna A."/>
            <person name="Ye Y."/>
            <person name="Leebens-Mack J.H."/>
            <person name="Chen G."/>
        </authorList>
    </citation>
    <scope>NUCLEOTIDE SEQUENCE [LARGE SCALE GENOMIC DNA]</scope>
    <source>
        <strain evidence="4">cv. DH0086</strain>
    </source>
</reference>
<dbReference type="Gramene" id="ONK56715">
    <property type="protein sequence ID" value="ONK56715"/>
    <property type="gene ID" value="A4U43_C10F11980"/>
</dbReference>
<evidence type="ECO:0000259" key="2">
    <source>
        <dbReference type="PROSITE" id="PS51205"/>
    </source>
</evidence>
<feature type="region of interest" description="Disordered" evidence="1">
    <location>
        <begin position="126"/>
        <end position="146"/>
    </location>
</feature>
<dbReference type="OMA" id="ISAEMFI"/>
<dbReference type="InterPro" id="IPR037191">
    <property type="entry name" value="VPS9_dom_sf"/>
</dbReference>
<sequence>MEYYLSNLISAKSFIRNINASSLSMDDNEFVNNMRSAKSAIKGTEKNTSVPRSFEGVIPPAIRRGKAINSEGDNYPFMDKAEDWTATDVPKLLGLCKQVVTRYFMLSRALIQQHLTEDQLLLPFQTKPSNSSLRSSQSENTKGPAM</sequence>